<organism evidence="1 2">
    <name type="scientific">Hankyongella ginsenosidimutans</name>
    <dbReference type="NCBI Taxonomy" id="1763828"/>
    <lineage>
        <taxon>Bacteria</taxon>
        <taxon>Pseudomonadati</taxon>
        <taxon>Pseudomonadota</taxon>
        <taxon>Alphaproteobacteria</taxon>
        <taxon>Sphingomonadales</taxon>
        <taxon>Sphingomonadaceae</taxon>
        <taxon>Hankyongella</taxon>
    </lineage>
</organism>
<dbReference type="Gene3D" id="1.10.30.50">
    <property type="match status" value="1"/>
</dbReference>
<accession>A0A4D7C6Y0</accession>
<name>A0A4D7C6Y0_9SPHN</name>
<evidence type="ECO:0000313" key="1">
    <source>
        <dbReference type="EMBL" id="QCI78798.1"/>
    </source>
</evidence>
<sequence>MRALPLPSAISANVMTMCLNGTTDAALRARLQAIVPNLAASAASYQANAVAERLDLQARVPAVGGVSKAELVALYATHLSATKGSARAVYDQIRNAAPNKKCPLCGVGTVAVLDHHLPKAKYPDLSVVPANLVPACHFCNDTKKARFPASAGQQTLHPYYDARLINGRWLAAAIDRGPPVVITFAPSPPPAWPLIDRQRVERHFAICGLGTVFASNANDELGPLKTRLAALEAAGGPAAVQAHLIEEAASHAQRTNGWQLSLYEALAADPWFTAGGFHSIA</sequence>
<dbReference type="Proteomes" id="UP000298714">
    <property type="component" value="Chromosome"/>
</dbReference>
<proteinExistence type="predicted"/>
<evidence type="ECO:0000313" key="2">
    <source>
        <dbReference type="Proteomes" id="UP000298714"/>
    </source>
</evidence>
<reference evidence="2" key="1">
    <citation type="submission" date="2019-04" db="EMBL/GenBank/DDBJ databases">
        <title>Complete genome sequence of Sphingomonas sp. W1-2-3.</title>
        <authorList>
            <person name="Im W.T."/>
        </authorList>
    </citation>
    <scope>NUCLEOTIDE SEQUENCE [LARGE SCALE GENOMIC DNA]</scope>
    <source>
        <strain evidence="2">W1-2-3</strain>
    </source>
</reference>
<dbReference type="KEGG" id="hgn:E6W36_01720"/>
<dbReference type="AlphaFoldDB" id="A0A4D7C6Y0"/>
<dbReference type="EMBL" id="CP039704">
    <property type="protein sequence ID" value="QCI78798.1"/>
    <property type="molecule type" value="Genomic_DNA"/>
</dbReference>
<gene>
    <name evidence="1" type="ORF">E6W36_01720</name>
</gene>
<keyword evidence="2" id="KW-1185">Reference proteome</keyword>
<evidence type="ECO:0008006" key="3">
    <source>
        <dbReference type="Google" id="ProtNLM"/>
    </source>
</evidence>
<protein>
    <recommendedName>
        <fullName evidence="3">HNH endonuclease</fullName>
    </recommendedName>
</protein>